<keyword evidence="3" id="KW-1185">Reference proteome</keyword>
<feature type="compositionally biased region" description="Low complexity" evidence="1">
    <location>
        <begin position="365"/>
        <end position="380"/>
    </location>
</feature>
<name>A0A4Q4QNC4_9PLEO</name>
<evidence type="ECO:0000256" key="1">
    <source>
        <dbReference type="SAM" id="MobiDB-lite"/>
    </source>
</evidence>
<feature type="region of interest" description="Disordered" evidence="1">
    <location>
        <begin position="343"/>
        <end position="475"/>
    </location>
</feature>
<feature type="compositionally biased region" description="Basic and acidic residues" evidence="1">
    <location>
        <begin position="460"/>
        <end position="475"/>
    </location>
</feature>
<dbReference type="EMBL" id="PEJP01000056">
    <property type="protein sequence ID" value="RYO44921.1"/>
    <property type="molecule type" value="Genomic_DNA"/>
</dbReference>
<feature type="region of interest" description="Disordered" evidence="1">
    <location>
        <begin position="248"/>
        <end position="298"/>
    </location>
</feature>
<feature type="compositionally biased region" description="Low complexity" evidence="1">
    <location>
        <begin position="264"/>
        <end position="280"/>
    </location>
</feature>
<feature type="compositionally biased region" description="Basic and acidic residues" evidence="1">
    <location>
        <begin position="248"/>
        <end position="258"/>
    </location>
</feature>
<reference evidence="3" key="1">
    <citation type="journal article" date="2019" name="bioRxiv">
        <title>Genomics, evolutionary history and diagnostics of the Alternaria alternata species group including apple and Asian pear pathotypes.</title>
        <authorList>
            <person name="Armitage A.D."/>
            <person name="Cockerton H.M."/>
            <person name="Sreenivasaprasad S."/>
            <person name="Woodhall J.W."/>
            <person name="Lane C.R."/>
            <person name="Harrison R.J."/>
            <person name="Clarkson J.P."/>
        </authorList>
    </citation>
    <scope>NUCLEOTIDE SEQUENCE [LARGE SCALE GENOMIC DNA]</scope>
    <source>
        <strain evidence="3">RGR 97.0016</strain>
    </source>
</reference>
<comment type="caution">
    <text evidence="2">The sequence shown here is derived from an EMBL/GenBank/DDBJ whole genome shotgun (WGS) entry which is preliminary data.</text>
</comment>
<evidence type="ECO:0008006" key="4">
    <source>
        <dbReference type="Google" id="ProtNLM"/>
    </source>
</evidence>
<proteinExistence type="predicted"/>
<dbReference type="Proteomes" id="UP000293823">
    <property type="component" value="Unassembled WGS sequence"/>
</dbReference>
<accession>A0A4Q4QNC4</accession>
<organism evidence="2 3">
    <name type="scientific">Alternaria arborescens</name>
    <dbReference type="NCBI Taxonomy" id="156630"/>
    <lineage>
        <taxon>Eukaryota</taxon>
        <taxon>Fungi</taxon>
        <taxon>Dikarya</taxon>
        <taxon>Ascomycota</taxon>
        <taxon>Pezizomycotina</taxon>
        <taxon>Dothideomycetes</taxon>
        <taxon>Pleosporomycetidae</taxon>
        <taxon>Pleosporales</taxon>
        <taxon>Pleosporineae</taxon>
        <taxon>Pleosporaceae</taxon>
        <taxon>Alternaria</taxon>
        <taxon>Alternaria sect. Alternaria</taxon>
    </lineage>
</organism>
<dbReference type="OrthoDB" id="3795238at2759"/>
<gene>
    <name evidence="2" type="ORF">AA0113_g10650</name>
</gene>
<evidence type="ECO:0000313" key="2">
    <source>
        <dbReference type="EMBL" id="RYO44921.1"/>
    </source>
</evidence>
<feature type="compositionally biased region" description="Acidic residues" evidence="1">
    <location>
        <begin position="419"/>
        <end position="438"/>
    </location>
</feature>
<feature type="compositionally biased region" description="Polar residues" evidence="1">
    <location>
        <begin position="442"/>
        <end position="455"/>
    </location>
</feature>
<evidence type="ECO:0000313" key="3">
    <source>
        <dbReference type="Proteomes" id="UP000293823"/>
    </source>
</evidence>
<dbReference type="AlphaFoldDB" id="A0A4Q4QNC4"/>
<sequence>MDPASLALTVIGLPAALTMTFKSLRKTVKSIKYAKRELRDLEGEIDLFADIYDSFVDACDEASLDIEGASRIKRHLRSWTRKVMEGFRNLLHRVQAVGRDPGCEHSTIDVITAHYRWIMSKSTLRYLRASLNVARQSMVAFTNIRVLGKLNEELAYLQSALASLAERQSIELRHGVKLEERIQIVQMKTQNRRTQRHKIDSRLHEGINRIRAYKEKNIDHDLVPQEEPLLQFQRSVNRFVDQTVFQERSDRKARRTQDDSSVLTSQSTATTRTRSTQPSPLQSLAPESPPTSPEPSIARGPLIELQREENGTISIHNFCPECLGTCTDIEAHYTFIWPLTLGPRPQVIGRYPPTQSSEAKEIRTPSRPQSQPTSQRQPSSANSTPESRLCTDSRQNRPSKPSVEPAEEDTETSYVDPVTLEEDQDDPEDEISEEDVPAEEQATGSKPSIWRNTTGVFEGDIPKSLRMRRQESRSP</sequence>
<protein>
    <recommendedName>
        <fullName evidence="4">Fungal N-terminal domain-containing protein</fullName>
    </recommendedName>
</protein>